<evidence type="ECO:0000313" key="9">
    <source>
        <dbReference type="EMBL" id="SFS72802.1"/>
    </source>
</evidence>
<evidence type="ECO:0000256" key="4">
    <source>
        <dbReference type="ARBA" id="ARBA00022807"/>
    </source>
</evidence>
<keyword evidence="10" id="KW-1185">Reference proteome</keyword>
<dbReference type="Gene3D" id="6.10.250.3150">
    <property type="match status" value="1"/>
</dbReference>
<evidence type="ECO:0000259" key="8">
    <source>
        <dbReference type="PROSITE" id="PS51935"/>
    </source>
</evidence>
<evidence type="ECO:0000256" key="6">
    <source>
        <dbReference type="SAM" id="MobiDB-lite"/>
    </source>
</evidence>
<dbReference type="PANTHER" id="PTHR47359:SF3">
    <property type="entry name" value="NLP_P60 DOMAIN-CONTAINING PROTEIN-RELATED"/>
    <property type="match status" value="1"/>
</dbReference>
<name>A0A1I6S797_9PSEU</name>
<dbReference type="PANTHER" id="PTHR47359">
    <property type="entry name" value="PEPTIDOGLYCAN DL-ENDOPEPTIDASE CWLO"/>
    <property type="match status" value="1"/>
</dbReference>
<keyword evidence="4" id="KW-0788">Thiol protease</keyword>
<keyword evidence="3 9" id="KW-0378">Hydrolase</keyword>
<dbReference type="OrthoDB" id="5177647at2"/>
<evidence type="ECO:0000256" key="1">
    <source>
        <dbReference type="ARBA" id="ARBA00007074"/>
    </source>
</evidence>
<dbReference type="PROSITE" id="PS51935">
    <property type="entry name" value="NLPC_P60"/>
    <property type="match status" value="1"/>
</dbReference>
<feature type="region of interest" description="Disordered" evidence="6">
    <location>
        <begin position="33"/>
        <end position="75"/>
    </location>
</feature>
<evidence type="ECO:0000256" key="7">
    <source>
        <dbReference type="SAM" id="SignalP"/>
    </source>
</evidence>
<feature type="signal peptide" evidence="7">
    <location>
        <begin position="1"/>
        <end position="36"/>
    </location>
</feature>
<keyword evidence="5" id="KW-0175">Coiled coil</keyword>
<keyword evidence="2" id="KW-0645">Protease</keyword>
<feature type="domain" description="NlpC/P60" evidence="8">
    <location>
        <begin position="233"/>
        <end position="350"/>
    </location>
</feature>
<protein>
    <submittedName>
        <fullName evidence="9">Cell wall-associated hydrolase, NlpC family</fullName>
    </submittedName>
</protein>
<evidence type="ECO:0000256" key="5">
    <source>
        <dbReference type="SAM" id="Coils"/>
    </source>
</evidence>
<dbReference type="RefSeq" id="WP_093417702.1">
    <property type="nucleotide sequence ID" value="NZ_FOZX01000004.1"/>
</dbReference>
<evidence type="ECO:0000256" key="3">
    <source>
        <dbReference type="ARBA" id="ARBA00022801"/>
    </source>
</evidence>
<dbReference type="InterPro" id="IPR038765">
    <property type="entry name" value="Papain-like_cys_pep_sf"/>
</dbReference>
<dbReference type="GO" id="GO:0006508">
    <property type="term" value="P:proteolysis"/>
    <property type="evidence" value="ECO:0007669"/>
    <property type="project" value="UniProtKB-KW"/>
</dbReference>
<keyword evidence="7" id="KW-0732">Signal</keyword>
<dbReference type="SUPFAM" id="SSF54001">
    <property type="entry name" value="Cysteine proteinases"/>
    <property type="match status" value="1"/>
</dbReference>
<proteinExistence type="inferred from homology"/>
<feature type="chain" id="PRO_5011785677" evidence="7">
    <location>
        <begin position="37"/>
        <end position="350"/>
    </location>
</feature>
<accession>A0A1I6S797</accession>
<dbReference type="Gene3D" id="3.90.1720.10">
    <property type="entry name" value="endopeptidase domain like (from Nostoc punctiforme)"/>
    <property type="match status" value="1"/>
</dbReference>
<dbReference type="Pfam" id="PF00877">
    <property type="entry name" value="NLPC_P60"/>
    <property type="match status" value="1"/>
</dbReference>
<sequence length="350" mass="37251">MTHYAKHTPKRKALVAAAALSTVTLSTLLGASPAGAQPDQAGSASEAAQKLRDLSRQAEEVTEQYKKAQDDHEAKRRDLDRFNAEAQQADQVAAGAHAQEEQLRGQVDRLSKASYKGSRMNSIAAILNSESPDAFLDRASTLDLMSQHNSRSVHALSDATHRAESARQQAYTARAAAQRAEADAARLEGDIANRKKDMDAQVSKVKETYEELSDSDKDALSGVKSKVGALLGSGVAIKAVNAALSKQGSPYVFGAKGPSSFDCSGLVQWAYKQAGVSLPASTQSQVSVGTKVSQSSMKPGDLIFFYSSASHVGIYIGNGKMVHAPTEGQDVMVEQVKYMGEVHSVRRVAG</sequence>
<dbReference type="EMBL" id="FOZX01000004">
    <property type="protein sequence ID" value="SFS72802.1"/>
    <property type="molecule type" value="Genomic_DNA"/>
</dbReference>
<comment type="similarity">
    <text evidence="1">Belongs to the peptidase C40 family.</text>
</comment>
<evidence type="ECO:0000313" key="10">
    <source>
        <dbReference type="Proteomes" id="UP000198852"/>
    </source>
</evidence>
<evidence type="ECO:0000256" key="2">
    <source>
        <dbReference type="ARBA" id="ARBA00022670"/>
    </source>
</evidence>
<feature type="compositionally biased region" description="Basic and acidic residues" evidence="6">
    <location>
        <begin position="49"/>
        <end position="75"/>
    </location>
</feature>
<dbReference type="GO" id="GO:0008234">
    <property type="term" value="F:cysteine-type peptidase activity"/>
    <property type="evidence" value="ECO:0007669"/>
    <property type="project" value="UniProtKB-KW"/>
</dbReference>
<dbReference type="AlphaFoldDB" id="A0A1I6S797"/>
<dbReference type="STRING" id="95161.SAMN05660874_02955"/>
<gene>
    <name evidence="9" type="ORF">SAMN05660874_02955</name>
</gene>
<organism evidence="9 10">
    <name type="scientific">Saccharopolyspora flava</name>
    <dbReference type="NCBI Taxonomy" id="95161"/>
    <lineage>
        <taxon>Bacteria</taxon>
        <taxon>Bacillati</taxon>
        <taxon>Actinomycetota</taxon>
        <taxon>Actinomycetes</taxon>
        <taxon>Pseudonocardiales</taxon>
        <taxon>Pseudonocardiaceae</taxon>
        <taxon>Saccharopolyspora</taxon>
    </lineage>
</organism>
<dbReference type="InterPro" id="IPR000064">
    <property type="entry name" value="NLP_P60_dom"/>
</dbReference>
<dbReference type="Proteomes" id="UP000198852">
    <property type="component" value="Unassembled WGS sequence"/>
</dbReference>
<dbReference type="InterPro" id="IPR051794">
    <property type="entry name" value="PG_Endopeptidase_C40"/>
</dbReference>
<reference evidence="10" key="1">
    <citation type="submission" date="2016-10" db="EMBL/GenBank/DDBJ databases">
        <authorList>
            <person name="Varghese N."/>
            <person name="Submissions S."/>
        </authorList>
    </citation>
    <scope>NUCLEOTIDE SEQUENCE [LARGE SCALE GENOMIC DNA]</scope>
    <source>
        <strain evidence="10">DSM 44771</strain>
    </source>
</reference>
<feature type="coiled-coil region" evidence="5">
    <location>
        <begin position="177"/>
        <end position="215"/>
    </location>
</feature>